<gene>
    <name evidence="2" type="ORF">CH379_19860</name>
</gene>
<protein>
    <submittedName>
        <fullName evidence="2">Uncharacterized protein</fullName>
    </submittedName>
</protein>
<proteinExistence type="predicted"/>
<name>A0A2N0B3W1_9LEPT</name>
<accession>A0A2N0B3W1</accession>
<feature type="compositionally biased region" description="Basic and acidic residues" evidence="1">
    <location>
        <begin position="1"/>
        <end position="22"/>
    </location>
</feature>
<dbReference type="EMBL" id="NPEF01000339">
    <property type="protein sequence ID" value="PJZ91219.1"/>
    <property type="molecule type" value="Genomic_DNA"/>
</dbReference>
<feature type="region of interest" description="Disordered" evidence="1">
    <location>
        <begin position="1"/>
        <end position="31"/>
    </location>
</feature>
<organism evidence="2">
    <name type="scientific">Leptospira ellisii</name>
    <dbReference type="NCBI Taxonomy" id="2023197"/>
    <lineage>
        <taxon>Bacteria</taxon>
        <taxon>Pseudomonadati</taxon>
        <taxon>Spirochaetota</taxon>
        <taxon>Spirochaetia</taxon>
        <taxon>Leptospirales</taxon>
        <taxon>Leptospiraceae</taxon>
        <taxon>Leptospira</taxon>
    </lineage>
</organism>
<comment type="caution">
    <text evidence="2">The sequence shown here is derived from an EMBL/GenBank/DDBJ whole genome shotgun (WGS) entry which is preliminary data.</text>
</comment>
<reference evidence="2" key="1">
    <citation type="submission" date="2017-07" db="EMBL/GenBank/DDBJ databases">
        <title>Leptospira spp. isolated from tropical soils.</title>
        <authorList>
            <person name="Thibeaux R."/>
            <person name="Iraola G."/>
            <person name="Ferres I."/>
            <person name="Bierque E."/>
            <person name="Girault D."/>
            <person name="Soupe-Gilbert M.-E."/>
            <person name="Picardeau M."/>
            <person name="Goarant C."/>
        </authorList>
    </citation>
    <scope>NUCLEOTIDE SEQUENCE [LARGE SCALE GENOMIC DNA]</scope>
    <source>
        <strain evidence="2">ATI7-C-A5</strain>
    </source>
</reference>
<evidence type="ECO:0000256" key="1">
    <source>
        <dbReference type="SAM" id="MobiDB-lite"/>
    </source>
</evidence>
<dbReference type="AlphaFoldDB" id="A0A2N0B3W1"/>
<evidence type="ECO:0000313" key="2">
    <source>
        <dbReference type="EMBL" id="PJZ91219.1"/>
    </source>
</evidence>
<sequence>MKQRDKGKIQIGEHEIESENSRGFRGGSARSGNGICRGVQEVYLFGISIRVSPVKAGVKSIFESSFAGNRKIRTEDRRLTIVKRQSEVSNDDLFN</sequence>